<keyword evidence="1" id="KW-1133">Transmembrane helix</keyword>
<accession>A0A2M7Z753</accession>
<reference evidence="3" key="1">
    <citation type="submission" date="2017-09" db="EMBL/GenBank/DDBJ databases">
        <title>Depth-based differentiation of microbial function through sediment-hosted aquifers and enrichment of novel symbionts in the deep terrestrial subsurface.</title>
        <authorList>
            <person name="Probst A.J."/>
            <person name="Ladd B."/>
            <person name="Jarett J.K."/>
            <person name="Geller-Mcgrath D.E."/>
            <person name="Sieber C.M.K."/>
            <person name="Emerson J.B."/>
            <person name="Anantharaman K."/>
            <person name="Thomas B.C."/>
            <person name="Malmstrom R."/>
            <person name="Stieglmeier M."/>
            <person name="Klingl A."/>
            <person name="Woyke T."/>
            <person name="Ryan C.M."/>
            <person name="Banfield J.F."/>
        </authorList>
    </citation>
    <scope>NUCLEOTIDE SEQUENCE [LARGE SCALE GENOMIC DNA]</scope>
</reference>
<organism evidence="2 3">
    <name type="scientific">Candidatus Magasanikbacteria bacterium CG_4_9_14_3_um_filter_32_9</name>
    <dbReference type="NCBI Taxonomy" id="1974644"/>
    <lineage>
        <taxon>Bacteria</taxon>
        <taxon>Candidatus Magasanikiibacteriota</taxon>
    </lineage>
</organism>
<evidence type="ECO:0000313" key="3">
    <source>
        <dbReference type="Proteomes" id="UP000230843"/>
    </source>
</evidence>
<dbReference type="Proteomes" id="UP000230843">
    <property type="component" value="Unassembled WGS sequence"/>
</dbReference>
<keyword evidence="1" id="KW-0812">Transmembrane</keyword>
<gene>
    <name evidence="2" type="ORF">CO137_01505</name>
</gene>
<comment type="caution">
    <text evidence="2">The sequence shown here is derived from an EMBL/GenBank/DDBJ whole genome shotgun (WGS) entry which is preliminary data.</text>
</comment>
<feature type="transmembrane region" description="Helical" evidence="1">
    <location>
        <begin position="92"/>
        <end position="116"/>
    </location>
</feature>
<dbReference type="EMBL" id="PFVJ01000033">
    <property type="protein sequence ID" value="PJA89957.1"/>
    <property type="molecule type" value="Genomic_DNA"/>
</dbReference>
<proteinExistence type="predicted"/>
<dbReference type="AlphaFoldDB" id="A0A2M7Z753"/>
<evidence type="ECO:0000313" key="2">
    <source>
        <dbReference type="EMBL" id="PJA89957.1"/>
    </source>
</evidence>
<sequence>MFGKKEQKIIKQALPEEMVEKKMTMDFTTIPDVFYGGIDPKVEYKEVDAKKIQQRETKVVDKPKELEMVKPIQIPVQQTMVRQLTKPPKKKMSIWLIILMAVGFTAVIILVSWYYLNQAGFFDKTQDVTPNQPNENVGEIPNQIPTETVPEVVTSTPTTTPQEVITTPPSLQEVALEFPSNNFINTEDLDEDNLTDLEEEIFSTDSGVWDSDQDSYYDGQELVNLYNPKGFAPVRLINSGLVREYTNPTWEYRIYYPVVWEVASVDSSSNQVLISSITGEYIEIRALSKEVSQTFLNWFSQKAVGQKFTDLSQFINRFSQDGYRRADNLVAYFIQDETVFIVLYQAPAEGPIKYRHVVEMMMQSFRYGNSVGVSMTNGPLIGFGENNETATSTTLETFATSTTSTIQ</sequence>
<protein>
    <submittedName>
        <fullName evidence="2">Uncharacterized protein</fullName>
    </submittedName>
</protein>
<evidence type="ECO:0000256" key="1">
    <source>
        <dbReference type="SAM" id="Phobius"/>
    </source>
</evidence>
<keyword evidence="1" id="KW-0472">Membrane</keyword>
<name>A0A2M7Z753_9BACT</name>